<feature type="region of interest" description="Disordered" evidence="5">
    <location>
        <begin position="40"/>
        <end position="70"/>
    </location>
</feature>
<proteinExistence type="inferred from homology"/>
<evidence type="ECO:0008006" key="9">
    <source>
        <dbReference type="Google" id="ProtNLM"/>
    </source>
</evidence>
<dbReference type="InterPro" id="IPR005124">
    <property type="entry name" value="V-ATPase_G"/>
</dbReference>
<evidence type="ECO:0000256" key="1">
    <source>
        <dbReference type="ARBA" id="ARBA00010066"/>
    </source>
</evidence>
<dbReference type="GO" id="GO:0000221">
    <property type="term" value="C:vacuolar proton-transporting V-type ATPase, V1 domain"/>
    <property type="evidence" value="ECO:0007669"/>
    <property type="project" value="TreeGrafter"/>
</dbReference>
<evidence type="ECO:0000256" key="5">
    <source>
        <dbReference type="SAM" id="MobiDB-lite"/>
    </source>
</evidence>
<dbReference type="Proteomes" id="UP000626109">
    <property type="component" value="Unassembled WGS sequence"/>
</dbReference>
<evidence type="ECO:0000313" key="8">
    <source>
        <dbReference type="Proteomes" id="UP000654075"/>
    </source>
</evidence>
<comment type="caution">
    <text evidence="6">The sequence shown here is derived from an EMBL/GenBank/DDBJ whole genome shotgun (WGS) entry which is preliminary data.</text>
</comment>
<gene>
    <name evidence="6" type="ORF">PGLA1383_LOCUS925</name>
    <name evidence="7" type="ORF">PGLA2088_LOCUS48626</name>
</gene>
<keyword evidence="4" id="KW-0406">Ion transport</keyword>
<evidence type="ECO:0000256" key="2">
    <source>
        <dbReference type="ARBA" id="ARBA00022448"/>
    </source>
</evidence>
<sequence>MALIQQLLVAEKQADDIIANAKKNRLTKLRQAKEKAEEELKDFREKEESKFQKEMGVKAKADPNESLRHTTKSEIDQVHRDYAANNAKTIQYVVSKVLDVETSLTSMQKQALMTGNA</sequence>
<accession>A0A813D7Z6</accession>
<dbReference type="GO" id="GO:0046961">
    <property type="term" value="F:proton-transporting ATPase activity, rotational mechanism"/>
    <property type="evidence" value="ECO:0007669"/>
    <property type="project" value="InterPro"/>
</dbReference>
<keyword evidence="8" id="KW-1185">Reference proteome</keyword>
<comment type="similarity">
    <text evidence="1">Belongs to the V-ATPase G subunit family.</text>
</comment>
<dbReference type="PANTHER" id="PTHR12713">
    <property type="entry name" value="VACUOLAR ATP SYNTHASE SUBUNIT G"/>
    <property type="match status" value="1"/>
</dbReference>
<protein>
    <recommendedName>
        <fullName evidence="9">V-type proton ATPase subunit G</fullName>
    </recommendedName>
</protein>
<evidence type="ECO:0000256" key="4">
    <source>
        <dbReference type="ARBA" id="ARBA00023065"/>
    </source>
</evidence>
<dbReference type="Pfam" id="PF03179">
    <property type="entry name" value="V-ATPase_G"/>
    <property type="match status" value="1"/>
</dbReference>
<name>A0A813D7Z6_POLGL</name>
<evidence type="ECO:0000256" key="3">
    <source>
        <dbReference type="ARBA" id="ARBA00022781"/>
    </source>
</evidence>
<keyword evidence="2" id="KW-0813">Transport</keyword>
<dbReference type="Gene3D" id="1.20.5.2950">
    <property type="match status" value="1"/>
</dbReference>
<dbReference type="EMBL" id="CAJNNW010036733">
    <property type="protein sequence ID" value="CAE8737132.1"/>
    <property type="molecule type" value="Genomic_DNA"/>
</dbReference>
<organism evidence="6 8">
    <name type="scientific">Polarella glacialis</name>
    <name type="common">Dinoflagellate</name>
    <dbReference type="NCBI Taxonomy" id="89957"/>
    <lineage>
        <taxon>Eukaryota</taxon>
        <taxon>Sar</taxon>
        <taxon>Alveolata</taxon>
        <taxon>Dinophyceae</taxon>
        <taxon>Suessiales</taxon>
        <taxon>Suessiaceae</taxon>
        <taxon>Polarella</taxon>
    </lineage>
</organism>
<dbReference type="OrthoDB" id="430275at2759"/>
<dbReference type="AlphaFoldDB" id="A0A813D7Z6"/>
<reference evidence="6" key="1">
    <citation type="submission" date="2021-02" db="EMBL/GenBank/DDBJ databases">
        <authorList>
            <person name="Dougan E. K."/>
            <person name="Rhodes N."/>
            <person name="Thang M."/>
            <person name="Chan C."/>
        </authorList>
    </citation>
    <scope>NUCLEOTIDE SEQUENCE</scope>
</reference>
<dbReference type="EMBL" id="CAJNNV010000233">
    <property type="protein sequence ID" value="CAE8581916.1"/>
    <property type="molecule type" value="Genomic_DNA"/>
</dbReference>
<keyword evidence="3" id="KW-0375">Hydrogen ion transport</keyword>
<dbReference type="GO" id="GO:0016887">
    <property type="term" value="F:ATP hydrolysis activity"/>
    <property type="evidence" value="ECO:0007669"/>
    <property type="project" value="TreeGrafter"/>
</dbReference>
<dbReference type="PANTHER" id="PTHR12713:SF11">
    <property type="entry name" value="V-TYPE PROTON ATPASE SUBUNIT G"/>
    <property type="match status" value="1"/>
</dbReference>
<dbReference type="Proteomes" id="UP000654075">
    <property type="component" value="Unassembled WGS sequence"/>
</dbReference>
<evidence type="ECO:0000313" key="7">
    <source>
        <dbReference type="EMBL" id="CAE8737132.1"/>
    </source>
</evidence>
<evidence type="ECO:0000313" key="6">
    <source>
        <dbReference type="EMBL" id="CAE8581916.1"/>
    </source>
</evidence>